<proteinExistence type="predicted"/>
<organism evidence="3 4">
    <name type="scientific">Variovorax beijingensis</name>
    <dbReference type="NCBI Taxonomy" id="2496117"/>
    <lineage>
        <taxon>Bacteria</taxon>
        <taxon>Pseudomonadati</taxon>
        <taxon>Pseudomonadota</taxon>
        <taxon>Betaproteobacteria</taxon>
        <taxon>Burkholderiales</taxon>
        <taxon>Comamonadaceae</taxon>
        <taxon>Variovorax</taxon>
    </lineage>
</organism>
<dbReference type="EMBL" id="VIVL01000002">
    <property type="protein sequence ID" value="TWD88880.1"/>
    <property type="molecule type" value="Genomic_DNA"/>
</dbReference>
<dbReference type="Proteomes" id="UP000319722">
    <property type="component" value="Unassembled WGS sequence"/>
</dbReference>
<dbReference type="Pfam" id="PF20228">
    <property type="entry name" value="DUF6587"/>
    <property type="match status" value="1"/>
</dbReference>
<reference evidence="3 4" key="1">
    <citation type="submission" date="2019-06" db="EMBL/GenBank/DDBJ databases">
        <title>Sorghum-associated microbial communities from plants grown in Nebraska, USA.</title>
        <authorList>
            <person name="Schachtman D."/>
        </authorList>
    </citation>
    <scope>NUCLEOTIDE SEQUENCE [LARGE SCALE GENOMIC DNA]</scope>
    <source>
        <strain evidence="3 4">T529</strain>
    </source>
</reference>
<dbReference type="InterPro" id="IPR046494">
    <property type="entry name" value="DUF6587"/>
</dbReference>
<keyword evidence="2" id="KW-0812">Transmembrane</keyword>
<dbReference type="RefSeq" id="WP_145741514.1">
    <property type="nucleotide sequence ID" value="NZ_VIVL01000002.1"/>
</dbReference>
<name>A0A561CD25_9BURK</name>
<feature type="compositionally biased region" description="Low complexity" evidence="1">
    <location>
        <begin position="61"/>
        <end position="73"/>
    </location>
</feature>
<evidence type="ECO:0000256" key="2">
    <source>
        <dbReference type="SAM" id="Phobius"/>
    </source>
</evidence>
<accession>A0A561CD25</accession>
<comment type="caution">
    <text evidence="3">The sequence shown here is derived from an EMBL/GenBank/DDBJ whole genome shotgun (WGS) entry which is preliminary data.</text>
</comment>
<keyword evidence="2" id="KW-0472">Membrane</keyword>
<dbReference type="AlphaFoldDB" id="A0A561CD25"/>
<evidence type="ECO:0000256" key="1">
    <source>
        <dbReference type="SAM" id="MobiDB-lite"/>
    </source>
</evidence>
<dbReference type="OrthoDB" id="8814382at2"/>
<evidence type="ECO:0000313" key="4">
    <source>
        <dbReference type="Proteomes" id="UP000319722"/>
    </source>
</evidence>
<sequence>MTQQLIVGLIVAAAAFYAVWRWMPAGWRRSAAHKLAAGTYRAGLVDQQRAEQLAASLAKTSGCGSCDSCGSCGPKTPANKPSESEKAGHSPLSTHSR</sequence>
<protein>
    <submittedName>
        <fullName evidence="3">Uncharacterized protein</fullName>
    </submittedName>
</protein>
<gene>
    <name evidence="3" type="ORF">FB547_102584</name>
</gene>
<feature type="transmembrane region" description="Helical" evidence="2">
    <location>
        <begin position="6"/>
        <end position="23"/>
    </location>
</feature>
<feature type="region of interest" description="Disordered" evidence="1">
    <location>
        <begin position="61"/>
        <end position="97"/>
    </location>
</feature>
<keyword evidence="2" id="KW-1133">Transmembrane helix</keyword>
<evidence type="ECO:0000313" key="3">
    <source>
        <dbReference type="EMBL" id="TWD88880.1"/>
    </source>
</evidence>